<dbReference type="SFLD" id="SFLDG01126">
    <property type="entry name" value="C1.2:_Nucleotidase_Like"/>
    <property type="match status" value="1"/>
</dbReference>
<organism evidence="3 4">
    <name type="scientific">Candidatus Pseudobacter hemicellulosilyticus</name>
    <dbReference type="NCBI Taxonomy" id="3121375"/>
    <lineage>
        <taxon>Bacteria</taxon>
        <taxon>Pseudomonadati</taxon>
        <taxon>Bacteroidota</taxon>
        <taxon>Chitinophagia</taxon>
        <taxon>Chitinophagales</taxon>
        <taxon>Chitinophagaceae</taxon>
        <taxon>Pseudobacter</taxon>
    </lineage>
</organism>
<evidence type="ECO:0000256" key="1">
    <source>
        <dbReference type="ARBA" id="ARBA00009589"/>
    </source>
</evidence>
<feature type="active site" description="Nucleophile" evidence="2">
    <location>
        <position position="7"/>
    </location>
</feature>
<dbReference type="GO" id="GO:0009223">
    <property type="term" value="P:pyrimidine deoxyribonucleotide catabolic process"/>
    <property type="evidence" value="ECO:0007669"/>
    <property type="project" value="TreeGrafter"/>
</dbReference>
<proteinExistence type="inferred from homology"/>
<gene>
    <name evidence="3" type="ORF">P0Y53_25075</name>
</gene>
<evidence type="ECO:0000313" key="3">
    <source>
        <dbReference type="EMBL" id="WEK35772.1"/>
    </source>
</evidence>
<dbReference type="Gene3D" id="3.40.50.1000">
    <property type="entry name" value="HAD superfamily/HAD-like"/>
    <property type="match status" value="1"/>
</dbReference>
<reference evidence="3" key="1">
    <citation type="submission" date="2023-03" db="EMBL/GenBank/DDBJ databases">
        <title>Andean soil-derived lignocellulolytic bacterial consortium as a source of novel taxa and putative plastic-active enzymes.</title>
        <authorList>
            <person name="Diaz-Garcia L."/>
            <person name="Chuvochina M."/>
            <person name="Feuerriegel G."/>
            <person name="Bunk B."/>
            <person name="Sproer C."/>
            <person name="Streit W.R."/>
            <person name="Rodriguez L.M."/>
            <person name="Overmann J."/>
            <person name="Jimenez D.J."/>
        </authorList>
    </citation>
    <scope>NUCLEOTIDE SEQUENCE</scope>
    <source>
        <strain evidence="3">MAG 7</strain>
    </source>
</reference>
<dbReference type="AlphaFoldDB" id="A0AAJ5WSA8"/>
<dbReference type="Pfam" id="PF06941">
    <property type="entry name" value="NT5C"/>
    <property type="match status" value="1"/>
</dbReference>
<evidence type="ECO:0000256" key="2">
    <source>
        <dbReference type="PIRSR" id="PIRSR610708-1"/>
    </source>
</evidence>
<dbReference type="PANTHER" id="PTHR16504">
    <property type="entry name" value="5'(3')-DEOXYRIBONUCLEOTIDASE"/>
    <property type="match status" value="1"/>
</dbReference>
<dbReference type="EMBL" id="CP119311">
    <property type="protein sequence ID" value="WEK35772.1"/>
    <property type="molecule type" value="Genomic_DNA"/>
</dbReference>
<dbReference type="InterPro" id="IPR010708">
    <property type="entry name" value="5'(3')-deoxyribonucleotidase"/>
</dbReference>
<name>A0AAJ5WSA8_9BACT</name>
<dbReference type="GO" id="GO:0008253">
    <property type="term" value="F:5'-nucleotidase activity"/>
    <property type="evidence" value="ECO:0007669"/>
    <property type="project" value="InterPro"/>
</dbReference>
<dbReference type="SUPFAM" id="SSF56784">
    <property type="entry name" value="HAD-like"/>
    <property type="match status" value="1"/>
</dbReference>
<evidence type="ECO:0000313" key="4">
    <source>
        <dbReference type="Proteomes" id="UP001220610"/>
    </source>
</evidence>
<dbReference type="SFLD" id="SFLDS00003">
    <property type="entry name" value="Haloacid_Dehalogenase"/>
    <property type="match status" value="1"/>
</dbReference>
<sequence>MQRVIVDMDEVIADPMNDMISWYRQQYGLDVDYNKMLEFGSWEKGFPEQHQALVHERLLSPGFFRNLPVIKDSVEVLEEINQKYELYIVSSAMEFPNSLKDKHDWLLEHFPFLSWRQLTLCGDKKLVYGDFMIDDHVKNLKYFKGKPYIFSAAHNLNVEGYDRISNWAEAATIFLQ</sequence>
<comment type="similarity">
    <text evidence="1">Belongs to the 5'(3')-deoxyribonucleotidase family.</text>
</comment>
<accession>A0AAJ5WSA8</accession>
<feature type="active site" description="Proton donor" evidence="2">
    <location>
        <position position="9"/>
    </location>
</feature>
<dbReference type="Proteomes" id="UP001220610">
    <property type="component" value="Chromosome"/>
</dbReference>
<protein>
    <submittedName>
        <fullName evidence="3">5'(3')-deoxyribonucleotidase</fullName>
    </submittedName>
</protein>
<dbReference type="InterPro" id="IPR023214">
    <property type="entry name" value="HAD_sf"/>
</dbReference>
<dbReference type="Gene3D" id="1.10.40.40">
    <property type="entry name" value="Deoxyribonucleotidase, domain 2"/>
    <property type="match status" value="1"/>
</dbReference>
<dbReference type="PANTHER" id="PTHR16504:SF4">
    <property type="entry name" value="5'(3')-DEOXYRIBONUCLEOTIDASE"/>
    <property type="match status" value="1"/>
</dbReference>
<dbReference type="SFLD" id="SFLDG01146">
    <property type="entry name" value="C1.2.2"/>
    <property type="match status" value="1"/>
</dbReference>
<dbReference type="InterPro" id="IPR036412">
    <property type="entry name" value="HAD-like_sf"/>
</dbReference>